<dbReference type="Gene3D" id="3.40.630.30">
    <property type="match status" value="1"/>
</dbReference>
<dbReference type="Proteomes" id="UP000005713">
    <property type="component" value="Unassembled WGS sequence"/>
</dbReference>
<gene>
    <name evidence="2" type="ORF">SSE37_04400</name>
</gene>
<evidence type="ECO:0000259" key="1">
    <source>
        <dbReference type="PROSITE" id="PS51186"/>
    </source>
</evidence>
<dbReference type="InterPro" id="IPR016181">
    <property type="entry name" value="Acyl_CoA_acyltransferase"/>
</dbReference>
<dbReference type="SUPFAM" id="SSF55729">
    <property type="entry name" value="Acyl-CoA N-acyltransferases (Nat)"/>
    <property type="match status" value="1"/>
</dbReference>
<dbReference type="PROSITE" id="PS51186">
    <property type="entry name" value="GNAT"/>
    <property type="match status" value="1"/>
</dbReference>
<dbReference type="EMBL" id="AAYA01000004">
    <property type="protein sequence ID" value="EBA08856.1"/>
    <property type="molecule type" value="Genomic_DNA"/>
</dbReference>
<comment type="caution">
    <text evidence="2">The sequence shown here is derived from an EMBL/GenBank/DDBJ whole genome shotgun (WGS) entry which is preliminary data.</text>
</comment>
<dbReference type="PANTHER" id="PTHR43610:SF1">
    <property type="entry name" value="N-ACETYLTRANSFERASE DOMAIN-CONTAINING PROTEIN"/>
    <property type="match status" value="1"/>
</dbReference>
<organism evidence="2 3">
    <name type="scientific">Sagittula stellata (strain ATCC 700073 / DSM 11524 / E-37)</name>
    <dbReference type="NCBI Taxonomy" id="388399"/>
    <lineage>
        <taxon>Bacteria</taxon>
        <taxon>Pseudomonadati</taxon>
        <taxon>Pseudomonadota</taxon>
        <taxon>Alphaproteobacteria</taxon>
        <taxon>Rhodobacterales</taxon>
        <taxon>Roseobacteraceae</taxon>
        <taxon>Sagittula</taxon>
    </lineage>
</organism>
<dbReference type="RefSeq" id="WP_005857732.1">
    <property type="nucleotide sequence ID" value="NZ_AAYA01000004.1"/>
</dbReference>
<name>A3K1R0_SAGS3</name>
<keyword evidence="3" id="KW-1185">Reference proteome</keyword>
<dbReference type="eggNOG" id="COG1670">
    <property type="taxonomic scope" value="Bacteria"/>
</dbReference>
<dbReference type="GO" id="GO:0016747">
    <property type="term" value="F:acyltransferase activity, transferring groups other than amino-acyl groups"/>
    <property type="evidence" value="ECO:0007669"/>
    <property type="project" value="InterPro"/>
</dbReference>
<evidence type="ECO:0000313" key="3">
    <source>
        <dbReference type="Proteomes" id="UP000005713"/>
    </source>
</evidence>
<sequence>MTWVADLPTRIVGATLELRSLTEADRDELFKAASDPGIWAGHPASNRHEHAAFTSYFDHLLASGGAFVVRKRDGGQVIGCSRFYEPPETPGGIAIGSTFLVCEAWGGAANRELKALMLGWAFERQDHVWLHIDPDNVRSQRATAKLGARLVTTAELVLAGKRGLRQCWRLDRRDFMG</sequence>
<keyword evidence="2" id="KW-0808">Transferase</keyword>
<feature type="domain" description="N-acetyltransferase" evidence="1">
    <location>
        <begin position="16"/>
        <end position="173"/>
    </location>
</feature>
<protein>
    <submittedName>
        <fullName evidence="2">Acetyltransferase, putative</fullName>
    </submittedName>
</protein>
<dbReference type="AlphaFoldDB" id="A3K1R0"/>
<accession>A3K1R0</accession>
<reference evidence="2 3" key="1">
    <citation type="submission" date="2006-06" db="EMBL/GenBank/DDBJ databases">
        <authorList>
            <person name="Moran M.A."/>
            <person name="Ferriera S."/>
            <person name="Johnson J."/>
            <person name="Kravitz S."/>
            <person name="Beeson K."/>
            <person name="Sutton G."/>
            <person name="Rogers Y.-H."/>
            <person name="Friedman R."/>
            <person name="Frazier M."/>
            <person name="Venter J.C."/>
        </authorList>
    </citation>
    <scope>NUCLEOTIDE SEQUENCE [LARGE SCALE GENOMIC DNA]</scope>
    <source>
        <strain evidence="2 3">E-37</strain>
    </source>
</reference>
<dbReference type="Pfam" id="PF13302">
    <property type="entry name" value="Acetyltransf_3"/>
    <property type="match status" value="1"/>
</dbReference>
<evidence type="ECO:0000313" key="2">
    <source>
        <dbReference type="EMBL" id="EBA08856.1"/>
    </source>
</evidence>
<dbReference type="InterPro" id="IPR000182">
    <property type="entry name" value="GNAT_dom"/>
</dbReference>
<proteinExistence type="predicted"/>
<dbReference type="PANTHER" id="PTHR43610">
    <property type="entry name" value="BLL6696 PROTEIN"/>
    <property type="match status" value="1"/>
</dbReference>